<dbReference type="AlphaFoldDB" id="A0AAN6GK40"/>
<protein>
    <recommendedName>
        <fullName evidence="4">P-loop containing nucleoside triphosphate hydrolase protein</fullName>
    </recommendedName>
</protein>
<accession>A0AAN6GK40</accession>
<feature type="compositionally biased region" description="Low complexity" evidence="1">
    <location>
        <begin position="216"/>
        <end position="230"/>
    </location>
</feature>
<dbReference type="EMBL" id="JAPDMZ010000284">
    <property type="protein sequence ID" value="KAK0544434.1"/>
    <property type="molecule type" value="Genomic_DNA"/>
</dbReference>
<dbReference type="SUPFAM" id="SSF52540">
    <property type="entry name" value="P-loop containing nucleoside triphosphate hydrolases"/>
    <property type="match status" value="1"/>
</dbReference>
<comment type="caution">
    <text evidence="2">The sequence shown here is derived from an EMBL/GenBank/DDBJ whole genome shotgun (WGS) entry which is preliminary data.</text>
</comment>
<name>A0AAN6GK40_9BASI</name>
<gene>
    <name evidence="2" type="ORF">OC846_006080</name>
</gene>
<reference evidence="2" key="1">
    <citation type="journal article" date="2023" name="PhytoFront">
        <title>Draft Genome Resources of Seven Strains of Tilletia horrida, Causal Agent of Kernel Smut of Rice.</title>
        <authorList>
            <person name="Khanal S."/>
            <person name="Antony Babu S."/>
            <person name="Zhou X.G."/>
        </authorList>
    </citation>
    <scope>NUCLEOTIDE SEQUENCE</scope>
    <source>
        <strain evidence="2">TX6</strain>
    </source>
</reference>
<dbReference type="Proteomes" id="UP001176517">
    <property type="component" value="Unassembled WGS sequence"/>
</dbReference>
<keyword evidence="3" id="KW-1185">Reference proteome</keyword>
<dbReference type="Gene3D" id="3.40.50.300">
    <property type="entry name" value="P-loop containing nucleotide triphosphate hydrolases"/>
    <property type="match status" value="1"/>
</dbReference>
<evidence type="ECO:0000313" key="3">
    <source>
        <dbReference type="Proteomes" id="UP001176517"/>
    </source>
</evidence>
<dbReference type="InterPro" id="IPR027417">
    <property type="entry name" value="P-loop_NTPase"/>
</dbReference>
<evidence type="ECO:0000256" key="1">
    <source>
        <dbReference type="SAM" id="MobiDB-lite"/>
    </source>
</evidence>
<proteinExistence type="predicted"/>
<evidence type="ECO:0008006" key="4">
    <source>
        <dbReference type="Google" id="ProtNLM"/>
    </source>
</evidence>
<feature type="region of interest" description="Disordered" evidence="1">
    <location>
        <begin position="208"/>
        <end position="230"/>
    </location>
</feature>
<sequence length="403" mass="45170">MNDTVKIAARRLLELVRQRDLLPRGAAAIRPPLIVGIQGPQGIGKTTLVKNLISVLAGPHEGLVGSPLADGPFTPYRPVRAVALSIDDLYLPHDALLQVKRDHPNNRLLHGRGLPGTHDLALGSHILRQLKNLSPRTDSDVCLRLPVYDKSLHNGAGDRLDDSQWNTVKVVSSRSNEDEPPLDLFLLEGWCLGFQSLPDDELRQRYQDAQRLRSGDQPSDDAAGSQSSSFSNANLSQPLHFALQHPVESLFELNANLREYEREWYPHIDTFIQLCPANSKPRLPTVTASDPATYSALDKFQPQAKADVFRWRLEAEHWMKENVSDGKGMTDEQVRDFVARYMPAYELFSQNWLDAHSNRLNKGLEPRRNESQAPRQVPSLVIELNSDRSICGDGFVEVQFSTS</sequence>
<organism evidence="2 3">
    <name type="scientific">Tilletia horrida</name>
    <dbReference type="NCBI Taxonomy" id="155126"/>
    <lineage>
        <taxon>Eukaryota</taxon>
        <taxon>Fungi</taxon>
        <taxon>Dikarya</taxon>
        <taxon>Basidiomycota</taxon>
        <taxon>Ustilaginomycotina</taxon>
        <taxon>Exobasidiomycetes</taxon>
        <taxon>Tilletiales</taxon>
        <taxon>Tilletiaceae</taxon>
        <taxon>Tilletia</taxon>
    </lineage>
</organism>
<evidence type="ECO:0000313" key="2">
    <source>
        <dbReference type="EMBL" id="KAK0544434.1"/>
    </source>
</evidence>